<dbReference type="AlphaFoldDB" id="A0A1I1ZT94"/>
<protein>
    <submittedName>
        <fullName evidence="2">Uncharacterized protein</fullName>
    </submittedName>
</protein>
<organism evidence="2 3">
    <name type="scientific">Lentibacillus persicus</name>
    <dbReference type="NCBI Taxonomy" id="640948"/>
    <lineage>
        <taxon>Bacteria</taxon>
        <taxon>Bacillati</taxon>
        <taxon>Bacillota</taxon>
        <taxon>Bacilli</taxon>
        <taxon>Bacillales</taxon>
        <taxon>Bacillaceae</taxon>
        <taxon>Lentibacillus</taxon>
    </lineage>
</organism>
<evidence type="ECO:0000313" key="2">
    <source>
        <dbReference type="EMBL" id="SFE33833.1"/>
    </source>
</evidence>
<evidence type="ECO:0000256" key="1">
    <source>
        <dbReference type="SAM" id="MobiDB-lite"/>
    </source>
</evidence>
<gene>
    <name evidence="2" type="ORF">SAMN05216238_11325</name>
</gene>
<dbReference type="RefSeq" id="WP_090086941.1">
    <property type="nucleotide sequence ID" value="NZ_FOMR01000013.1"/>
</dbReference>
<dbReference type="STRING" id="640948.SAMN05216238_11325"/>
<dbReference type="OrthoDB" id="2967575at2"/>
<dbReference type="Proteomes" id="UP000199474">
    <property type="component" value="Unassembled WGS sequence"/>
</dbReference>
<reference evidence="3" key="1">
    <citation type="submission" date="2016-10" db="EMBL/GenBank/DDBJ databases">
        <authorList>
            <person name="Varghese N."/>
            <person name="Submissions S."/>
        </authorList>
    </citation>
    <scope>NUCLEOTIDE SEQUENCE [LARGE SCALE GENOMIC DNA]</scope>
    <source>
        <strain evidence="3">DSM 22530</strain>
    </source>
</reference>
<sequence length="119" mass="13960">MEKDKREIYVGKADVYLIHGLELDVEFDYISQTEHTAAILELEDYIQEEGIHPVKSENGFVDTEEDTIVYIPKTGEIDYAVGFYGQDLLEKDHRTEQLLEKRNKLSDKSKKEYKHDMDM</sequence>
<proteinExistence type="predicted"/>
<dbReference type="EMBL" id="FOMR01000013">
    <property type="protein sequence ID" value="SFE33833.1"/>
    <property type="molecule type" value="Genomic_DNA"/>
</dbReference>
<feature type="region of interest" description="Disordered" evidence="1">
    <location>
        <begin position="100"/>
        <end position="119"/>
    </location>
</feature>
<name>A0A1I1ZT94_9BACI</name>
<accession>A0A1I1ZT94</accession>
<evidence type="ECO:0000313" key="3">
    <source>
        <dbReference type="Proteomes" id="UP000199474"/>
    </source>
</evidence>
<keyword evidence="3" id="KW-1185">Reference proteome</keyword>